<keyword evidence="1" id="KW-0411">Iron-sulfur</keyword>
<keyword evidence="3" id="KW-0560">Oxidoreductase</keyword>
<keyword evidence="2" id="KW-0408">Iron</keyword>
<evidence type="ECO:0000256" key="2">
    <source>
        <dbReference type="ARBA" id="ARBA00022617"/>
    </source>
</evidence>
<evidence type="ECO:0000256" key="4">
    <source>
        <dbReference type="SAM" id="MobiDB-lite"/>
    </source>
</evidence>
<organism evidence="6">
    <name type="scientific">marine metagenome</name>
    <dbReference type="NCBI Taxonomy" id="408172"/>
    <lineage>
        <taxon>unclassified sequences</taxon>
        <taxon>metagenomes</taxon>
        <taxon>ecological metagenomes</taxon>
    </lineage>
</organism>
<dbReference type="PANTHER" id="PTHR32439">
    <property type="entry name" value="FERREDOXIN--NITRITE REDUCTASE, CHLOROPLASTIC"/>
    <property type="match status" value="1"/>
</dbReference>
<dbReference type="InterPro" id="IPR051329">
    <property type="entry name" value="NIR_SIR_4Fe-4S"/>
</dbReference>
<evidence type="ECO:0000313" key="6">
    <source>
        <dbReference type="EMBL" id="SVC04453.1"/>
    </source>
</evidence>
<dbReference type="GO" id="GO:0016491">
    <property type="term" value="F:oxidoreductase activity"/>
    <property type="evidence" value="ECO:0007669"/>
    <property type="project" value="UniProtKB-KW"/>
</dbReference>
<feature type="non-terminal residue" evidence="6">
    <location>
        <position position="121"/>
    </location>
</feature>
<dbReference type="SUPFAM" id="SSF55124">
    <property type="entry name" value="Nitrite/Sulfite reductase N-terminal domain-like"/>
    <property type="match status" value="1"/>
</dbReference>
<keyword evidence="2" id="KW-0349">Heme</keyword>
<protein>
    <recommendedName>
        <fullName evidence="5">Nitrite/Sulfite reductase ferredoxin-like domain-containing protein</fullName>
    </recommendedName>
</protein>
<name>A0A382J044_9ZZZZ</name>
<accession>A0A382J044</accession>
<dbReference type="Gene3D" id="3.90.480.20">
    <property type="match status" value="1"/>
</dbReference>
<evidence type="ECO:0000256" key="3">
    <source>
        <dbReference type="ARBA" id="ARBA00023002"/>
    </source>
</evidence>
<feature type="region of interest" description="Disordered" evidence="4">
    <location>
        <begin position="1"/>
        <end position="46"/>
    </location>
</feature>
<feature type="compositionally biased region" description="Polar residues" evidence="4">
    <location>
        <begin position="1"/>
        <end position="10"/>
    </location>
</feature>
<evidence type="ECO:0000259" key="5">
    <source>
        <dbReference type="Pfam" id="PF03460"/>
    </source>
</evidence>
<reference evidence="6" key="1">
    <citation type="submission" date="2018-05" db="EMBL/GenBank/DDBJ databases">
        <authorList>
            <person name="Lanie J.A."/>
            <person name="Ng W.-L."/>
            <person name="Kazmierczak K.M."/>
            <person name="Andrzejewski T.M."/>
            <person name="Davidsen T.M."/>
            <person name="Wayne K.J."/>
            <person name="Tettelin H."/>
            <person name="Glass J.I."/>
            <person name="Rusch D."/>
            <person name="Podicherti R."/>
            <person name="Tsui H.-C.T."/>
            <person name="Winkler M.E."/>
        </authorList>
    </citation>
    <scope>NUCLEOTIDE SEQUENCE</scope>
</reference>
<dbReference type="Pfam" id="PF03460">
    <property type="entry name" value="NIR_SIR_ferr"/>
    <property type="match status" value="1"/>
</dbReference>
<dbReference type="GO" id="GO:0051539">
    <property type="term" value="F:4 iron, 4 sulfur cluster binding"/>
    <property type="evidence" value="ECO:0007669"/>
    <property type="project" value="UniProtKB-KW"/>
</dbReference>
<dbReference type="InterPro" id="IPR005117">
    <property type="entry name" value="NiRdtase/SiRdtase_haem-b_fer"/>
</dbReference>
<dbReference type="EMBL" id="UINC01070362">
    <property type="protein sequence ID" value="SVC04453.1"/>
    <property type="molecule type" value="Genomic_DNA"/>
</dbReference>
<dbReference type="PANTHER" id="PTHR32439:SF9">
    <property type="entry name" value="BLR3264 PROTEIN"/>
    <property type="match status" value="1"/>
</dbReference>
<sequence>MKSSTVTLSRETSRPYPEGRSFTDLEPDPSAGNGQGDLQPAIPSLGIFYPTPTNNGAMARIRIPAGQLKAPQLRALANMTEDLTTGYAQVTTRANLQVRVIAPEHANEFLLRLRSSTGLHP</sequence>
<keyword evidence="2" id="KW-0479">Metal-binding</keyword>
<dbReference type="AlphaFoldDB" id="A0A382J044"/>
<gene>
    <name evidence="6" type="ORF">METZ01_LOCUS257307</name>
</gene>
<evidence type="ECO:0000256" key="1">
    <source>
        <dbReference type="ARBA" id="ARBA00022485"/>
    </source>
</evidence>
<dbReference type="InterPro" id="IPR036136">
    <property type="entry name" value="Nit/Sulf_reduc_fer-like_dom_sf"/>
</dbReference>
<feature type="domain" description="Nitrite/Sulfite reductase ferredoxin-like" evidence="5">
    <location>
        <begin position="54"/>
        <end position="114"/>
    </location>
</feature>
<keyword evidence="1" id="KW-0004">4Fe-4S</keyword>
<proteinExistence type="predicted"/>